<gene>
    <name evidence="2" type="ORF">ITX44_07430</name>
</gene>
<accession>A0ABS2TQX9</accession>
<name>A0ABS2TQX9_9ACTN</name>
<reference evidence="2 3" key="1">
    <citation type="submission" date="2021-01" db="EMBL/GenBank/DDBJ databases">
        <title>Streptomyces acididurans sp. nov., isolated from a peat swamp forest soil.</title>
        <authorList>
            <person name="Chantavorakit T."/>
            <person name="Duangmal K."/>
        </authorList>
    </citation>
    <scope>NUCLEOTIDE SEQUENCE [LARGE SCALE GENOMIC DNA]</scope>
    <source>
        <strain evidence="2 3">KK5PA1</strain>
    </source>
</reference>
<feature type="region of interest" description="Disordered" evidence="1">
    <location>
        <begin position="97"/>
        <end position="119"/>
    </location>
</feature>
<organism evidence="2 3">
    <name type="scientific">Actinacidiphila acididurans</name>
    <dbReference type="NCBI Taxonomy" id="2784346"/>
    <lineage>
        <taxon>Bacteria</taxon>
        <taxon>Bacillati</taxon>
        <taxon>Actinomycetota</taxon>
        <taxon>Actinomycetes</taxon>
        <taxon>Kitasatosporales</taxon>
        <taxon>Streptomycetaceae</taxon>
        <taxon>Actinacidiphila</taxon>
    </lineage>
</organism>
<sequence length="145" mass="15958">MSQYFELGEQTLWNPSNGAARLFLRQVSVFEAELGLPSGIGPMRNDDCQIDPAALKTFVDALLRQYFLTSHRILIALSEGFIATVLVLAERAGVEAGWPTDSDAPEDDRRDVQVPADASDGTAGAHLRLGRLRVMSHELSRFMGR</sequence>
<dbReference type="EMBL" id="JADKYB010000003">
    <property type="protein sequence ID" value="MBM9504368.1"/>
    <property type="molecule type" value="Genomic_DNA"/>
</dbReference>
<dbReference type="InterPro" id="IPR045732">
    <property type="entry name" value="DUF6086"/>
</dbReference>
<dbReference type="RefSeq" id="WP_205356216.1">
    <property type="nucleotide sequence ID" value="NZ_JADKYB010000003.1"/>
</dbReference>
<proteinExistence type="predicted"/>
<evidence type="ECO:0000256" key="1">
    <source>
        <dbReference type="SAM" id="MobiDB-lite"/>
    </source>
</evidence>
<evidence type="ECO:0000313" key="2">
    <source>
        <dbReference type="EMBL" id="MBM9504368.1"/>
    </source>
</evidence>
<comment type="caution">
    <text evidence="2">The sequence shown here is derived from an EMBL/GenBank/DDBJ whole genome shotgun (WGS) entry which is preliminary data.</text>
</comment>
<dbReference type="Pfam" id="PF19564">
    <property type="entry name" value="DUF6086"/>
    <property type="match status" value="1"/>
</dbReference>
<dbReference type="Proteomes" id="UP000749040">
    <property type="component" value="Unassembled WGS sequence"/>
</dbReference>
<keyword evidence="3" id="KW-1185">Reference proteome</keyword>
<protein>
    <submittedName>
        <fullName evidence="2">Uncharacterized protein</fullName>
    </submittedName>
</protein>
<evidence type="ECO:0000313" key="3">
    <source>
        <dbReference type="Proteomes" id="UP000749040"/>
    </source>
</evidence>